<dbReference type="Proteomes" id="UP000078512">
    <property type="component" value="Unassembled WGS sequence"/>
</dbReference>
<feature type="transmembrane region" description="Helical" evidence="2">
    <location>
        <begin position="164"/>
        <end position="188"/>
    </location>
</feature>
<proteinExistence type="predicted"/>
<feature type="compositionally biased region" description="Polar residues" evidence="1">
    <location>
        <begin position="1"/>
        <end position="27"/>
    </location>
</feature>
<feature type="region of interest" description="Disordered" evidence="1">
    <location>
        <begin position="343"/>
        <end position="366"/>
    </location>
</feature>
<keyword evidence="2" id="KW-1133">Transmembrane helix</keyword>
<evidence type="ECO:0000256" key="1">
    <source>
        <dbReference type="SAM" id="MobiDB-lite"/>
    </source>
</evidence>
<accession>A0A197JMN8</accession>
<dbReference type="EMBL" id="KV442066">
    <property type="protein sequence ID" value="OAQ26512.1"/>
    <property type="molecule type" value="Genomic_DNA"/>
</dbReference>
<feature type="compositionally biased region" description="Acidic residues" evidence="1">
    <location>
        <begin position="146"/>
        <end position="157"/>
    </location>
</feature>
<evidence type="ECO:0000256" key="2">
    <source>
        <dbReference type="SAM" id="Phobius"/>
    </source>
</evidence>
<reference evidence="3 4" key="1">
    <citation type="submission" date="2016-05" db="EMBL/GenBank/DDBJ databases">
        <title>Genome sequencing reveals origins of a unique bacterial endosymbiosis in the earliest lineages of terrestrial Fungi.</title>
        <authorList>
            <consortium name="DOE Joint Genome Institute"/>
            <person name="Uehling J."/>
            <person name="Gryganskyi A."/>
            <person name="Hameed K."/>
            <person name="Tschaplinski T."/>
            <person name="Misztal P."/>
            <person name="Wu S."/>
            <person name="Desiro A."/>
            <person name="Vande Pol N."/>
            <person name="Du Z.-Y."/>
            <person name="Zienkiewicz A."/>
            <person name="Zienkiewicz K."/>
            <person name="Morin E."/>
            <person name="Tisserant E."/>
            <person name="Splivallo R."/>
            <person name="Hainaut M."/>
            <person name="Henrissat B."/>
            <person name="Ohm R."/>
            <person name="Kuo A."/>
            <person name="Yan J."/>
            <person name="Lipzen A."/>
            <person name="Nolan M."/>
            <person name="Labutti K."/>
            <person name="Barry K."/>
            <person name="Goldstein A."/>
            <person name="Labbe J."/>
            <person name="Schadt C."/>
            <person name="Tuskan G."/>
            <person name="Grigoriev I."/>
            <person name="Martin F."/>
            <person name="Vilgalys R."/>
            <person name="Bonito G."/>
        </authorList>
    </citation>
    <scope>NUCLEOTIDE SEQUENCE [LARGE SCALE GENOMIC DNA]</scope>
    <source>
        <strain evidence="3 4">AG-77</strain>
    </source>
</reference>
<keyword evidence="2" id="KW-0472">Membrane</keyword>
<feature type="compositionally biased region" description="Polar residues" evidence="1">
    <location>
        <begin position="37"/>
        <end position="57"/>
    </location>
</feature>
<dbReference type="OrthoDB" id="2418522at2759"/>
<evidence type="ECO:0000313" key="4">
    <source>
        <dbReference type="Proteomes" id="UP000078512"/>
    </source>
</evidence>
<feature type="region of interest" description="Disordered" evidence="1">
    <location>
        <begin position="1"/>
        <end position="83"/>
    </location>
</feature>
<keyword evidence="4" id="KW-1185">Reference proteome</keyword>
<dbReference type="AlphaFoldDB" id="A0A197JMN8"/>
<feature type="compositionally biased region" description="Low complexity" evidence="1">
    <location>
        <begin position="343"/>
        <end position="365"/>
    </location>
</feature>
<feature type="transmembrane region" description="Helical" evidence="2">
    <location>
        <begin position="434"/>
        <end position="452"/>
    </location>
</feature>
<feature type="transmembrane region" description="Helical" evidence="2">
    <location>
        <begin position="208"/>
        <end position="226"/>
    </location>
</feature>
<evidence type="ECO:0000313" key="3">
    <source>
        <dbReference type="EMBL" id="OAQ26512.1"/>
    </source>
</evidence>
<name>A0A197JMN8_9FUNG</name>
<organism evidence="3 4">
    <name type="scientific">Linnemannia elongata AG-77</name>
    <dbReference type="NCBI Taxonomy" id="1314771"/>
    <lineage>
        <taxon>Eukaryota</taxon>
        <taxon>Fungi</taxon>
        <taxon>Fungi incertae sedis</taxon>
        <taxon>Mucoromycota</taxon>
        <taxon>Mortierellomycotina</taxon>
        <taxon>Mortierellomycetes</taxon>
        <taxon>Mortierellales</taxon>
        <taxon>Mortierellaceae</taxon>
        <taxon>Linnemannia</taxon>
    </lineage>
</organism>
<feature type="transmembrane region" description="Helical" evidence="2">
    <location>
        <begin position="464"/>
        <end position="482"/>
    </location>
</feature>
<feature type="region of interest" description="Disordered" evidence="1">
    <location>
        <begin position="97"/>
        <end position="158"/>
    </location>
</feature>
<keyword evidence="2" id="KW-0812">Transmembrane</keyword>
<gene>
    <name evidence="3" type="ORF">K457DRAFT_34531</name>
</gene>
<feature type="compositionally biased region" description="Basic and acidic residues" evidence="1">
    <location>
        <begin position="132"/>
        <end position="145"/>
    </location>
</feature>
<sequence length="485" mass="51993">MSPTSGQANSTPLNGQRPNYGSLTHLNQPGAVRTKAGPNTNTLSPAASLTSRQRQQDGTGTGTGVGAGTGTAGARNTATSHRSVQITVPEQDEYGIAHANNDQDGDDTSSISSRSSYSTYSSSTGSLQALDHNYKGHSHGEGGESREEEEEEEEEEEASSRRLFWTYVGLTPVLLSILVLFAVLLQFLPSSAESGEYIVHWDRFGEGVIGWTIAFAVRTPLFAFFSKTLTHSHNLQEDLYLCEWSTLLSAGALEETLRLVIILLLGIGEDFGAVYWLGLGWAGVETVYYIGQSLVYTRWLASSSSPSLDEDYRAVAAGISSEVAAKTSVVVSPTVTTSLLASTNASAGGPSTSTSTSETPSTFESGYTNGRVGVANHTKTLHADIEEAEDLVPTREARHLLGLDRPWWSLMGRTSSMMVHIGLCCWLGHSGWRLLLPAAAVHGSLYVIWGVFMPEQWSVPATSYGTWIAALGVFLIGLALYGEIV</sequence>
<feature type="compositionally biased region" description="Low complexity" evidence="1">
    <location>
        <begin position="108"/>
        <end position="126"/>
    </location>
</feature>
<protein>
    <submittedName>
        <fullName evidence="3">Uncharacterized protein</fullName>
    </submittedName>
</protein>
<feature type="compositionally biased region" description="Gly residues" evidence="1">
    <location>
        <begin position="59"/>
        <end position="71"/>
    </location>
</feature>